<dbReference type="SUPFAM" id="SSF50978">
    <property type="entry name" value="WD40 repeat-like"/>
    <property type="match status" value="1"/>
</dbReference>
<accession>A0ABN8RFN5</accession>
<dbReference type="Gene3D" id="3.40.50.2000">
    <property type="entry name" value="Glycogen Phosphorylase B"/>
    <property type="match status" value="1"/>
</dbReference>
<dbReference type="SUPFAM" id="SSF52540">
    <property type="entry name" value="P-loop containing nucleoside triphosphate hydrolases"/>
    <property type="match status" value="1"/>
</dbReference>
<keyword evidence="2" id="KW-0853">WD repeat</keyword>
<keyword evidence="5" id="KW-1185">Reference proteome</keyword>
<dbReference type="Pfam" id="PF00400">
    <property type="entry name" value="WD40"/>
    <property type="match status" value="1"/>
</dbReference>
<dbReference type="InterPro" id="IPR036322">
    <property type="entry name" value="WD40_repeat_dom_sf"/>
</dbReference>
<dbReference type="InterPro" id="IPR056884">
    <property type="entry name" value="NPHP3-like_N"/>
</dbReference>
<dbReference type="EMBL" id="CALNXK010000234">
    <property type="protein sequence ID" value="CAH3178051.1"/>
    <property type="molecule type" value="Genomic_DNA"/>
</dbReference>
<dbReference type="Gene3D" id="2.130.10.10">
    <property type="entry name" value="YVTN repeat-like/Quinoprotein amine dehydrogenase"/>
    <property type="match status" value="2"/>
</dbReference>
<dbReference type="InterPro" id="IPR001680">
    <property type="entry name" value="WD40_rpt"/>
</dbReference>
<feature type="domain" description="NACHT" evidence="3">
    <location>
        <begin position="493"/>
        <end position="640"/>
    </location>
</feature>
<dbReference type="SMART" id="SM00320">
    <property type="entry name" value="WD40"/>
    <property type="match status" value="3"/>
</dbReference>
<proteinExistence type="predicted"/>
<sequence>MASTSLPFQEHHQPNIPGKVKVTILASEWGSSKGGLSTLNRELAIQLAKFPEVEITFFLPRCSEGERNQALSHNVKVLEAIPHPGFEELDWLSFPPDDLQIDVVVGHGIKLGHQAQVIRKSKKCHWVQMVHTDPEELGMFKTYDKPISKGEEKHRTEVKLCKMADLVVGVGPKLSEAFRSYLRGEGINVIDFTPGVFDEFVGVKQSPNEGKHRSVLIFGRGDDEDFELKGFDIAGKAIAKLPDTLLVFAGARDGKYEEIAKRLSECHGVPKRSLRVRGFVQSREDLKCLFQEVDLVLMPSRTEGFGLTGLEALSAGLPVLVSKNSGFGKALDNVPFGSSFVIDSETPEDWASAIKDVLNKDRQKRLEEAENLRTSYGGKFNWAKQSGDLLERMISMVHSTSEAKIDLQQLVAGTECVVKENGKRLKLDQCQAGQAVMPLEAGLQRSQSASQISREFAYCEADITFFAARHDEDTRQWLFKDFDKWFSDPGDSRAYVLLGDAGIGKSVIAGALTQRARNKGHLGAAYFCRHNDGTRNNPRYLVGTIARQLCDCNSEISTLVGGEDGLKMMLADSKLGVKELFTKLLEEPLGKCAPCQQRKLVIIDALDETEYESREDFLYVIKKALPRLPQWLLFFITSRPEDSIQSRLDKYNPCIRICVGDSEERGFYKQHQQDIKLFLKKEIDFSCISYSVEQVTKKCNGLFLYAYYIAEVLKESNSHRVSQQTDLFPGDIDEFFQENFQRVFDKVGGDLYRKLFGCIIAAPSPLPISFVSYVLNREKSDLDEQEAIDAVSLFVVRTSDGAVTFLHNLIPMWLTDKRKTPRRLLIDKKVAVEYLRIVFIEILSTVVEETRATLPLRDEDLERFVMHFAVRFLCHHIDENSLTDVFKWLVNYRFLEKRIHSGRSEIYHVVEDYKLASSCLPTEETQQQNVLQEISLALESDFHILVECPHLLRSCVRNTLDDVGGIFSIPQVSAPCLEWSICNINSATKTLSQCNCFAITSDNKTLAAAKDRSLFFFDASTLETLGGPFEVSQDMIQRINCLEFSPDDKFVFFGRLDKWFSVGRGCVEDFPQFSENPGLHDWGRFSSDGQHIVVKRNHFSDLPGTCQTKRCIEDLLSLWALKEIDGGPDKEWTCSFRQLPEMVAGFSNMGIETSSLLRRLGINLMSCEVNAMHGANYRSCYFCDQLKEVTDPSKESSLAHVRQLIIKLYRWIFRYQVWNLETGRPLLQDVLNQCAQFNPFTYFCHVTSAFDKWGRGVGCAGVDQVMSVCNIAVVTAIDTFFRLRFDWSERTHVQLSEGEMEWVRERLKEWMLDAFLSPKLGRSLKYIVMREWVFKETLTRKDWKEKDRLTEMVVRVLREAWDLTGEWRYMTWRMSRMKDEWELRIMIEWRLEEVWKLMEDLHWKEEKKRSGMVESRLPMLWEITKDLLEHQGKWKSCTLKEELGQLLDRLRPDLWQVIWKWTLQLDLELFCTSFKRSVFLNFPKGFIDLVGNDISHCLSPRKMWMVSSREMGEIHLLRTGFQEQDSCDYSSEKQEHRITRAKYLTFTYDDLYVVYLSYEDLLHALSLQTGTVFTSVSGRNCCYFTREGRVGYLFRRGIEERVIFLTSLINPCKFFSVLPGQDGEVGETTAAIFSSSDTVKSISWESLITSWRLVDHNRRFSFEPIFESSSAGSRSQVIKIQNCVFSIDGKLLAFQQHTQIKQCIVEEFEKSQCIVFEADFSFTDLCLTFSLDGVFLLFSIQDNFSGQHFYVWDVQEKFLSKSFSSPCLLSIDSFCLSSDNRNLILCGGDCEIEIWEFSLYPRYLLKRIYVERSFNPVKFSHCAVSQDTELLVCCLANVIFVHSLHAADIHSSKRVLRGHLGKIEFCKFLKRNRYLISYAVDGMVFLWDISEAKAIGFARIAKGREKILCMTVSPDEDRAVCFISPSGVCV</sequence>
<keyword evidence="1" id="KW-0677">Repeat</keyword>
<dbReference type="PANTHER" id="PTHR10039:SF14">
    <property type="entry name" value="NACHT DOMAIN-CONTAINING PROTEIN"/>
    <property type="match status" value="1"/>
</dbReference>
<organism evidence="4 5">
    <name type="scientific">Porites lobata</name>
    <dbReference type="NCBI Taxonomy" id="104759"/>
    <lineage>
        <taxon>Eukaryota</taxon>
        <taxon>Metazoa</taxon>
        <taxon>Cnidaria</taxon>
        <taxon>Anthozoa</taxon>
        <taxon>Hexacorallia</taxon>
        <taxon>Scleractinia</taxon>
        <taxon>Fungiina</taxon>
        <taxon>Poritidae</taxon>
        <taxon>Porites</taxon>
    </lineage>
</organism>
<dbReference type="Pfam" id="PF24883">
    <property type="entry name" value="NPHP3_N"/>
    <property type="match status" value="1"/>
</dbReference>
<dbReference type="InterPro" id="IPR007111">
    <property type="entry name" value="NACHT_NTPase"/>
</dbReference>
<dbReference type="PROSITE" id="PS50082">
    <property type="entry name" value="WD_REPEATS_2"/>
    <property type="match status" value="1"/>
</dbReference>
<evidence type="ECO:0000256" key="2">
    <source>
        <dbReference type="PROSITE-ProRule" id="PRU00221"/>
    </source>
</evidence>
<name>A0ABN8RFN5_9CNID</name>
<dbReference type="Proteomes" id="UP001159405">
    <property type="component" value="Unassembled WGS sequence"/>
</dbReference>
<gene>
    <name evidence="4" type="ORF">PLOB_00020131</name>
</gene>
<evidence type="ECO:0000256" key="1">
    <source>
        <dbReference type="ARBA" id="ARBA00022737"/>
    </source>
</evidence>
<comment type="caution">
    <text evidence="4">The sequence shown here is derived from an EMBL/GenBank/DDBJ whole genome shotgun (WGS) entry which is preliminary data.</text>
</comment>
<dbReference type="InterPro" id="IPR015943">
    <property type="entry name" value="WD40/YVTN_repeat-like_dom_sf"/>
</dbReference>
<evidence type="ECO:0000259" key="3">
    <source>
        <dbReference type="PROSITE" id="PS50837"/>
    </source>
</evidence>
<dbReference type="SUPFAM" id="SSF82171">
    <property type="entry name" value="DPP6 N-terminal domain-like"/>
    <property type="match status" value="1"/>
</dbReference>
<dbReference type="PROSITE" id="PS50837">
    <property type="entry name" value="NACHT"/>
    <property type="match status" value="1"/>
</dbReference>
<dbReference type="InterPro" id="IPR027417">
    <property type="entry name" value="P-loop_NTPase"/>
</dbReference>
<dbReference type="Gene3D" id="3.40.50.300">
    <property type="entry name" value="P-loop containing nucleotide triphosphate hydrolases"/>
    <property type="match status" value="1"/>
</dbReference>
<feature type="non-terminal residue" evidence="4">
    <location>
        <position position="1930"/>
    </location>
</feature>
<protein>
    <recommendedName>
        <fullName evidence="3">NACHT domain-containing protein</fullName>
    </recommendedName>
</protein>
<dbReference type="PANTHER" id="PTHR10039">
    <property type="entry name" value="AMELOGENIN"/>
    <property type="match status" value="1"/>
</dbReference>
<feature type="repeat" description="WD" evidence="2">
    <location>
        <begin position="1856"/>
        <end position="1897"/>
    </location>
</feature>
<dbReference type="Pfam" id="PF20706">
    <property type="entry name" value="GT4-conflict"/>
    <property type="match status" value="1"/>
</dbReference>
<evidence type="ECO:0000313" key="5">
    <source>
        <dbReference type="Proteomes" id="UP001159405"/>
    </source>
</evidence>
<dbReference type="SUPFAM" id="SSF53756">
    <property type="entry name" value="UDP-Glycosyltransferase/glycogen phosphorylase"/>
    <property type="match status" value="1"/>
</dbReference>
<reference evidence="4 5" key="1">
    <citation type="submission" date="2022-05" db="EMBL/GenBank/DDBJ databases">
        <authorList>
            <consortium name="Genoscope - CEA"/>
            <person name="William W."/>
        </authorList>
    </citation>
    <scope>NUCLEOTIDE SEQUENCE [LARGE SCALE GENOMIC DNA]</scope>
</reference>
<evidence type="ECO:0000313" key="4">
    <source>
        <dbReference type="EMBL" id="CAH3178051.1"/>
    </source>
</evidence>
<dbReference type="CDD" id="cd03801">
    <property type="entry name" value="GT4_PimA-like"/>
    <property type="match status" value="1"/>
</dbReference>